<proteinExistence type="inferred from homology"/>
<dbReference type="InterPro" id="IPR010921">
    <property type="entry name" value="Trp_repressor/repl_initiator"/>
</dbReference>
<dbReference type="SUPFAM" id="SSF48295">
    <property type="entry name" value="TrpR-like"/>
    <property type="match status" value="1"/>
</dbReference>
<evidence type="ECO:0000313" key="8">
    <source>
        <dbReference type="EMBL" id="OBX79899.1"/>
    </source>
</evidence>
<comment type="similarity">
    <text evidence="2">Belongs to the TrpR family.</text>
</comment>
<dbReference type="Gene3D" id="1.10.1270.10">
    <property type="entry name" value="TrpR-like"/>
    <property type="match status" value="1"/>
</dbReference>
<protein>
    <submittedName>
        <fullName evidence="8">Transcriptional regulator</fullName>
    </submittedName>
</protein>
<keyword evidence="3" id="KW-0963">Cytoplasm</keyword>
<evidence type="ECO:0000256" key="2">
    <source>
        <dbReference type="ARBA" id="ARBA00007027"/>
    </source>
</evidence>
<accession>A0A1B8QE27</accession>
<keyword evidence="6" id="KW-0238">DNA-binding</keyword>
<evidence type="ECO:0000256" key="1">
    <source>
        <dbReference type="ARBA" id="ARBA00004496"/>
    </source>
</evidence>
<name>A0A1B8QE27_9GAMM</name>
<dbReference type="GO" id="GO:0043565">
    <property type="term" value="F:sequence-specific DNA binding"/>
    <property type="evidence" value="ECO:0007669"/>
    <property type="project" value="InterPro"/>
</dbReference>
<evidence type="ECO:0000313" key="9">
    <source>
        <dbReference type="Proteomes" id="UP000092508"/>
    </source>
</evidence>
<evidence type="ECO:0000256" key="7">
    <source>
        <dbReference type="ARBA" id="ARBA00023163"/>
    </source>
</evidence>
<dbReference type="InterPro" id="IPR038116">
    <property type="entry name" value="TrpR-like_sf"/>
</dbReference>
<dbReference type="InterPro" id="IPR000831">
    <property type="entry name" value="Trp_repress"/>
</dbReference>
<dbReference type="Pfam" id="PF01371">
    <property type="entry name" value="Trp_repressor"/>
    <property type="match status" value="1"/>
</dbReference>
<dbReference type="InterPro" id="IPR013335">
    <property type="entry name" value="Trp_repress_bac"/>
</dbReference>
<dbReference type="AlphaFoldDB" id="A0A1B8QE27"/>
<evidence type="ECO:0000256" key="4">
    <source>
        <dbReference type="ARBA" id="ARBA00022491"/>
    </source>
</evidence>
<evidence type="ECO:0000256" key="6">
    <source>
        <dbReference type="ARBA" id="ARBA00023125"/>
    </source>
</evidence>
<dbReference type="STRING" id="34059.A9308_04575"/>
<keyword evidence="5" id="KW-0805">Transcription regulation</keyword>
<keyword evidence="4" id="KW-0678">Repressor</keyword>
<dbReference type="GO" id="GO:0003700">
    <property type="term" value="F:DNA-binding transcription factor activity"/>
    <property type="evidence" value="ECO:0007669"/>
    <property type="project" value="InterPro"/>
</dbReference>
<gene>
    <name evidence="8" type="ORF">A9308_04575</name>
</gene>
<evidence type="ECO:0000256" key="3">
    <source>
        <dbReference type="ARBA" id="ARBA00022490"/>
    </source>
</evidence>
<comment type="caution">
    <text evidence="8">The sequence shown here is derived from an EMBL/GenBank/DDBJ whole genome shotgun (WGS) entry which is preliminary data.</text>
</comment>
<keyword evidence="7" id="KW-0804">Transcription</keyword>
<organism evidence="8 9">
    <name type="scientific">Faucicola atlantae</name>
    <dbReference type="NCBI Taxonomy" id="34059"/>
    <lineage>
        <taxon>Bacteria</taxon>
        <taxon>Pseudomonadati</taxon>
        <taxon>Pseudomonadota</taxon>
        <taxon>Gammaproteobacteria</taxon>
        <taxon>Moraxellales</taxon>
        <taxon>Moraxellaceae</taxon>
        <taxon>Faucicola</taxon>
    </lineage>
</organism>
<dbReference type="PANTHER" id="PTHR38025">
    <property type="entry name" value="TRP OPERON REPRESSOR"/>
    <property type="match status" value="1"/>
</dbReference>
<dbReference type="PANTHER" id="PTHR38025:SF1">
    <property type="entry name" value="TRP OPERON REPRESSOR"/>
    <property type="match status" value="1"/>
</dbReference>
<evidence type="ECO:0000256" key="5">
    <source>
        <dbReference type="ARBA" id="ARBA00023015"/>
    </source>
</evidence>
<dbReference type="GO" id="GO:0005737">
    <property type="term" value="C:cytoplasm"/>
    <property type="evidence" value="ECO:0007669"/>
    <property type="project" value="UniProtKB-SubCell"/>
</dbReference>
<dbReference type="Proteomes" id="UP000092508">
    <property type="component" value="Unassembled WGS sequence"/>
</dbReference>
<reference evidence="8 9" key="1">
    <citation type="submission" date="2016-06" db="EMBL/GenBank/DDBJ databases">
        <title>Draft genome of Moraxella atlantae CCUG 66109.</title>
        <authorList>
            <person name="Salva-Serra F."/>
            <person name="Engstrom-Jakobsson H."/>
            <person name="Thorell K."/>
            <person name="Gonzales-Siles L."/>
            <person name="Karlsson R."/>
            <person name="Boulund F."/>
            <person name="Engstrand L."/>
            <person name="Kristiansson E."/>
            <person name="Moore E."/>
        </authorList>
    </citation>
    <scope>NUCLEOTIDE SEQUENCE [LARGE SCALE GENOMIC DNA]</scope>
    <source>
        <strain evidence="8 9">CCUG 66109</strain>
    </source>
</reference>
<sequence>MITMTDQSAAAYTYLLAALSQADTPACIGDLLAAILTESEQIEIANRLLIFALLQQGLPQREISERLGVGIATVSRGAKAYQRHAVATLLPDLAATLAGR</sequence>
<dbReference type="EMBL" id="LZMZ01000009">
    <property type="protein sequence ID" value="OBX79899.1"/>
    <property type="molecule type" value="Genomic_DNA"/>
</dbReference>
<comment type="subcellular location">
    <subcellularLocation>
        <location evidence="1">Cytoplasm</location>
    </subcellularLocation>
</comment>